<dbReference type="Gene3D" id="3.40.50.1820">
    <property type="entry name" value="alpha/beta hydrolase"/>
    <property type="match status" value="1"/>
</dbReference>
<evidence type="ECO:0008006" key="3">
    <source>
        <dbReference type="Google" id="ProtNLM"/>
    </source>
</evidence>
<dbReference type="SUPFAM" id="SSF53474">
    <property type="entry name" value="alpha/beta-Hydrolases"/>
    <property type="match status" value="1"/>
</dbReference>
<accession>A0AAV1IIK3</accession>
<dbReference type="Proteomes" id="UP001314263">
    <property type="component" value="Unassembled WGS sequence"/>
</dbReference>
<name>A0AAV1IIK3_9CHLO</name>
<evidence type="ECO:0000313" key="2">
    <source>
        <dbReference type="Proteomes" id="UP001314263"/>
    </source>
</evidence>
<proteinExistence type="predicted"/>
<sequence length="369" mass="39779">MVVNPRHAALYICLGMTTIFSVHGRQIERVDTFKRKDILLPHSPGGTSVTPLNFTFTYPEADAASRATASRRKLPLVLLLNGASVEGFWYRRVIGDLASKGFVIASTDYYRPIPSGSPFKPRPGCHPGEYVDVSARLINTLYAFVHTASRHASRETDFLHLADTDELLLLSHSLGGSVAFSVLTGKCEGDAKSGGSCEGYEPVLNSRGKDVVIGTAVFEGYLAGPSFTPKEMTLRDGTFALFLAGQYNTATKKAFVGTQKQGACASYVSFHNMTHFGMNDFVAPSDETHQVTPCAQSTGTDDPEFTTDKATQTAGVDLIADIIDTAMRIRESGSRKSGSRLQDLLSESRVLESAVNIDCLSDLTGLTAS</sequence>
<dbReference type="InterPro" id="IPR029058">
    <property type="entry name" value="AB_hydrolase_fold"/>
</dbReference>
<keyword evidence="2" id="KW-1185">Reference proteome</keyword>
<dbReference type="AlphaFoldDB" id="A0AAV1IIK3"/>
<evidence type="ECO:0000313" key="1">
    <source>
        <dbReference type="EMBL" id="CAK0786939.1"/>
    </source>
</evidence>
<organism evidence="1 2">
    <name type="scientific">Coccomyxa viridis</name>
    <dbReference type="NCBI Taxonomy" id="1274662"/>
    <lineage>
        <taxon>Eukaryota</taxon>
        <taxon>Viridiplantae</taxon>
        <taxon>Chlorophyta</taxon>
        <taxon>core chlorophytes</taxon>
        <taxon>Trebouxiophyceae</taxon>
        <taxon>Trebouxiophyceae incertae sedis</taxon>
        <taxon>Coccomyxaceae</taxon>
        <taxon>Coccomyxa</taxon>
    </lineage>
</organism>
<comment type="caution">
    <text evidence="1">The sequence shown here is derived from an EMBL/GenBank/DDBJ whole genome shotgun (WGS) entry which is preliminary data.</text>
</comment>
<reference evidence="1 2" key="1">
    <citation type="submission" date="2023-10" db="EMBL/GenBank/DDBJ databases">
        <authorList>
            <person name="Maclean D."/>
            <person name="Macfadyen A."/>
        </authorList>
    </citation>
    <scope>NUCLEOTIDE SEQUENCE [LARGE SCALE GENOMIC DNA]</scope>
</reference>
<protein>
    <recommendedName>
        <fullName evidence="3">Chlorophyllase</fullName>
    </recommendedName>
</protein>
<dbReference type="EMBL" id="CAUYUE010000016">
    <property type="protein sequence ID" value="CAK0786939.1"/>
    <property type="molecule type" value="Genomic_DNA"/>
</dbReference>
<gene>
    <name evidence="1" type="ORF">CVIRNUC_010153</name>
</gene>